<reference evidence="2" key="1">
    <citation type="submission" date="2023-08" db="EMBL/GenBank/DDBJ databases">
        <authorList>
            <person name="Audoor S."/>
            <person name="Bilcke G."/>
        </authorList>
    </citation>
    <scope>NUCLEOTIDE SEQUENCE</scope>
</reference>
<comment type="caution">
    <text evidence="2">The sequence shown here is derived from an EMBL/GenBank/DDBJ whole genome shotgun (WGS) entry which is preliminary data.</text>
</comment>
<evidence type="ECO:0000313" key="3">
    <source>
        <dbReference type="Proteomes" id="UP001295423"/>
    </source>
</evidence>
<proteinExistence type="predicted"/>
<dbReference type="Proteomes" id="UP001295423">
    <property type="component" value="Unassembled WGS sequence"/>
</dbReference>
<dbReference type="EMBL" id="CAKOGP040002280">
    <property type="protein sequence ID" value="CAJ1966350.1"/>
    <property type="molecule type" value="Genomic_DNA"/>
</dbReference>
<dbReference type="AlphaFoldDB" id="A0AAD2G9F0"/>
<organism evidence="2 3">
    <name type="scientific">Cylindrotheca closterium</name>
    <dbReference type="NCBI Taxonomy" id="2856"/>
    <lineage>
        <taxon>Eukaryota</taxon>
        <taxon>Sar</taxon>
        <taxon>Stramenopiles</taxon>
        <taxon>Ochrophyta</taxon>
        <taxon>Bacillariophyta</taxon>
        <taxon>Bacillariophyceae</taxon>
        <taxon>Bacillariophycidae</taxon>
        <taxon>Bacillariales</taxon>
        <taxon>Bacillariaceae</taxon>
        <taxon>Cylindrotheca</taxon>
    </lineage>
</organism>
<feature type="compositionally biased region" description="Basic residues" evidence="1">
    <location>
        <begin position="17"/>
        <end position="31"/>
    </location>
</feature>
<keyword evidence="3" id="KW-1185">Reference proteome</keyword>
<protein>
    <submittedName>
        <fullName evidence="2">Uncharacterized protein</fullName>
    </submittedName>
</protein>
<sequence length="110" mass="12246">MHIISQLASKVSSPIGRMKKPARLSKQKQHRKDGSTEKISLRGLTTDDFEKLSATSNASSGASSLEIKPLCSLRSNRRLDVPSIVEFKTVVEDKEMRRLLTHKTKANVTL</sequence>
<accession>A0AAD2G9F0</accession>
<feature type="region of interest" description="Disordered" evidence="1">
    <location>
        <begin position="1"/>
        <end position="42"/>
    </location>
</feature>
<gene>
    <name evidence="2" type="ORF">CYCCA115_LOCUS21934</name>
</gene>
<evidence type="ECO:0000256" key="1">
    <source>
        <dbReference type="SAM" id="MobiDB-lite"/>
    </source>
</evidence>
<feature type="compositionally biased region" description="Polar residues" evidence="1">
    <location>
        <begin position="1"/>
        <end position="12"/>
    </location>
</feature>
<name>A0AAD2G9F0_9STRA</name>
<evidence type="ECO:0000313" key="2">
    <source>
        <dbReference type="EMBL" id="CAJ1966350.1"/>
    </source>
</evidence>